<reference evidence="2 4" key="1">
    <citation type="journal article" date="2011" name="Nature">
        <title>The Medicago genome provides insight into the evolution of rhizobial symbioses.</title>
        <authorList>
            <person name="Young N.D."/>
            <person name="Debelle F."/>
            <person name="Oldroyd G.E."/>
            <person name="Geurts R."/>
            <person name="Cannon S.B."/>
            <person name="Udvardi M.K."/>
            <person name="Benedito V.A."/>
            <person name="Mayer K.F."/>
            <person name="Gouzy J."/>
            <person name="Schoof H."/>
            <person name="Van de Peer Y."/>
            <person name="Proost S."/>
            <person name="Cook D.R."/>
            <person name="Meyers B.C."/>
            <person name="Spannagl M."/>
            <person name="Cheung F."/>
            <person name="De Mita S."/>
            <person name="Krishnakumar V."/>
            <person name="Gundlach H."/>
            <person name="Zhou S."/>
            <person name="Mudge J."/>
            <person name="Bharti A.K."/>
            <person name="Murray J.D."/>
            <person name="Naoumkina M.A."/>
            <person name="Rosen B."/>
            <person name="Silverstein K.A."/>
            <person name="Tang H."/>
            <person name="Rombauts S."/>
            <person name="Zhao P.X."/>
            <person name="Zhou P."/>
            <person name="Barbe V."/>
            <person name="Bardou P."/>
            <person name="Bechner M."/>
            <person name="Bellec A."/>
            <person name="Berger A."/>
            <person name="Berges H."/>
            <person name="Bidwell S."/>
            <person name="Bisseling T."/>
            <person name="Choisne N."/>
            <person name="Couloux A."/>
            <person name="Denny R."/>
            <person name="Deshpande S."/>
            <person name="Dai X."/>
            <person name="Doyle J.J."/>
            <person name="Dudez A.M."/>
            <person name="Farmer A.D."/>
            <person name="Fouteau S."/>
            <person name="Franken C."/>
            <person name="Gibelin C."/>
            <person name="Gish J."/>
            <person name="Goldstein S."/>
            <person name="Gonzalez A.J."/>
            <person name="Green P.J."/>
            <person name="Hallab A."/>
            <person name="Hartog M."/>
            <person name="Hua A."/>
            <person name="Humphray S.J."/>
            <person name="Jeong D.H."/>
            <person name="Jing Y."/>
            <person name="Jocker A."/>
            <person name="Kenton S.M."/>
            <person name="Kim D.J."/>
            <person name="Klee K."/>
            <person name="Lai H."/>
            <person name="Lang C."/>
            <person name="Lin S."/>
            <person name="Macmil S.L."/>
            <person name="Magdelenat G."/>
            <person name="Matthews L."/>
            <person name="McCorrison J."/>
            <person name="Monaghan E.L."/>
            <person name="Mun J.H."/>
            <person name="Najar F.Z."/>
            <person name="Nicholson C."/>
            <person name="Noirot C."/>
            <person name="O'Bleness M."/>
            <person name="Paule C.R."/>
            <person name="Poulain J."/>
            <person name="Prion F."/>
            <person name="Qin B."/>
            <person name="Qu C."/>
            <person name="Retzel E.F."/>
            <person name="Riddle C."/>
            <person name="Sallet E."/>
            <person name="Samain S."/>
            <person name="Samson N."/>
            <person name="Sanders I."/>
            <person name="Saurat O."/>
            <person name="Scarpelli C."/>
            <person name="Schiex T."/>
            <person name="Segurens B."/>
            <person name="Severin A.J."/>
            <person name="Sherrier D.J."/>
            <person name="Shi R."/>
            <person name="Sims S."/>
            <person name="Singer S.R."/>
            <person name="Sinharoy S."/>
            <person name="Sterck L."/>
            <person name="Viollet A."/>
            <person name="Wang B.B."/>
            <person name="Wang K."/>
            <person name="Wang M."/>
            <person name="Wang X."/>
            <person name="Warfsmann J."/>
            <person name="Weissenbach J."/>
            <person name="White D.D."/>
            <person name="White J.D."/>
            <person name="Wiley G.B."/>
            <person name="Wincker P."/>
            <person name="Xing Y."/>
            <person name="Yang L."/>
            <person name="Yao Z."/>
            <person name="Ying F."/>
            <person name="Zhai J."/>
            <person name="Zhou L."/>
            <person name="Zuber A."/>
            <person name="Denarie J."/>
            <person name="Dixon R.A."/>
            <person name="May G.D."/>
            <person name="Schwartz D.C."/>
            <person name="Rogers J."/>
            <person name="Quetier F."/>
            <person name="Town C.D."/>
            <person name="Roe B.A."/>
        </authorList>
    </citation>
    <scope>NUCLEOTIDE SEQUENCE [LARGE SCALE GENOMIC DNA]</scope>
    <source>
        <strain evidence="2">A17</strain>
        <strain evidence="3 4">cv. Jemalong A17</strain>
    </source>
</reference>
<keyword evidence="4" id="KW-1185">Reference proteome</keyword>
<sequence length="95" mass="11124">MAGLPRFTNLHLRVIWFASVWVVWKERNNRAFNNAASSPSTLLENVKLNSFLWLKSKLPVFNYSYHDWWKHHLLYIGVQVFCFVDGASVVLAPFL</sequence>
<evidence type="ECO:0000256" key="1">
    <source>
        <dbReference type="SAM" id="SignalP"/>
    </source>
</evidence>
<dbReference type="EnsemblPlants" id="AES97573">
    <property type="protein sequence ID" value="AES97573"/>
    <property type="gene ID" value="MTR_5g056220"/>
</dbReference>
<proteinExistence type="predicted"/>
<dbReference type="Proteomes" id="UP000002051">
    <property type="component" value="Chromosome 5"/>
</dbReference>
<dbReference type="AlphaFoldDB" id="G7K1H9"/>
<gene>
    <name evidence="2" type="ordered locus">MTR_5g056220</name>
</gene>
<name>G7K1H9_MEDTR</name>
<evidence type="ECO:0000313" key="3">
    <source>
        <dbReference type="EnsemblPlants" id="AES97573"/>
    </source>
</evidence>
<dbReference type="EMBL" id="CM001221">
    <property type="protein sequence ID" value="AES97573.1"/>
    <property type="molecule type" value="Genomic_DNA"/>
</dbReference>
<organism evidence="2 4">
    <name type="scientific">Medicago truncatula</name>
    <name type="common">Barrel medic</name>
    <name type="synonym">Medicago tribuloides</name>
    <dbReference type="NCBI Taxonomy" id="3880"/>
    <lineage>
        <taxon>Eukaryota</taxon>
        <taxon>Viridiplantae</taxon>
        <taxon>Streptophyta</taxon>
        <taxon>Embryophyta</taxon>
        <taxon>Tracheophyta</taxon>
        <taxon>Spermatophyta</taxon>
        <taxon>Magnoliopsida</taxon>
        <taxon>eudicotyledons</taxon>
        <taxon>Gunneridae</taxon>
        <taxon>Pentapetalae</taxon>
        <taxon>rosids</taxon>
        <taxon>fabids</taxon>
        <taxon>Fabales</taxon>
        <taxon>Fabaceae</taxon>
        <taxon>Papilionoideae</taxon>
        <taxon>50 kb inversion clade</taxon>
        <taxon>NPAAA clade</taxon>
        <taxon>Hologalegina</taxon>
        <taxon>IRL clade</taxon>
        <taxon>Trifolieae</taxon>
        <taxon>Medicago</taxon>
    </lineage>
</organism>
<feature type="chain" id="PRO_5014573271" description="Transmembrane protein" evidence="1">
    <location>
        <begin position="26"/>
        <end position="95"/>
    </location>
</feature>
<dbReference type="PaxDb" id="3880-AES97573"/>
<accession>G7K1H9</accession>
<dbReference type="HOGENOM" id="CLU_082252_2_0_1"/>
<keyword evidence="1" id="KW-0732">Signal</keyword>
<protein>
    <recommendedName>
        <fullName evidence="5">Transmembrane protein</fullName>
    </recommendedName>
</protein>
<evidence type="ECO:0000313" key="2">
    <source>
        <dbReference type="EMBL" id="AES97573.1"/>
    </source>
</evidence>
<reference evidence="3" key="3">
    <citation type="submission" date="2015-04" db="UniProtKB">
        <authorList>
            <consortium name="EnsemblPlants"/>
        </authorList>
    </citation>
    <scope>IDENTIFICATION</scope>
    <source>
        <strain evidence="3">cv. Jemalong A17</strain>
    </source>
</reference>
<evidence type="ECO:0008006" key="5">
    <source>
        <dbReference type="Google" id="ProtNLM"/>
    </source>
</evidence>
<reference evidence="2 4" key="2">
    <citation type="journal article" date="2014" name="BMC Genomics">
        <title>An improved genome release (version Mt4.0) for the model legume Medicago truncatula.</title>
        <authorList>
            <person name="Tang H."/>
            <person name="Krishnakumar V."/>
            <person name="Bidwell S."/>
            <person name="Rosen B."/>
            <person name="Chan A."/>
            <person name="Zhou S."/>
            <person name="Gentzbittel L."/>
            <person name="Childs K.L."/>
            <person name="Yandell M."/>
            <person name="Gundlach H."/>
            <person name="Mayer K.F."/>
            <person name="Schwartz D.C."/>
            <person name="Town C.D."/>
        </authorList>
    </citation>
    <scope>GENOME REANNOTATION</scope>
    <source>
        <strain evidence="3 4">cv. Jemalong A17</strain>
    </source>
</reference>
<feature type="signal peptide" evidence="1">
    <location>
        <begin position="1"/>
        <end position="25"/>
    </location>
</feature>
<evidence type="ECO:0000313" key="4">
    <source>
        <dbReference type="Proteomes" id="UP000002051"/>
    </source>
</evidence>